<organism evidence="1 2">
    <name type="scientific">Hypoxylon rubiginosum</name>
    <dbReference type="NCBI Taxonomy" id="110542"/>
    <lineage>
        <taxon>Eukaryota</taxon>
        <taxon>Fungi</taxon>
        <taxon>Dikarya</taxon>
        <taxon>Ascomycota</taxon>
        <taxon>Pezizomycotina</taxon>
        <taxon>Sordariomycetes</taxon>
        <taxon>Xylariomycetidae</taxon>
        <taxon>Xylariales</taxon>
        <taxon>Hypoxylaceae</taxon>
        <taxon>Hypoxylon</taxon>
    </lineage>
</organism>
<comment type="caution">
    <text evidence="1">The sequence shown here is derived from an EMBL/GenBank/DDBJ whole genome shotgun (WGS) entry which is preliminary data.</text>
</comment>
<sequence length="126" mass="14546">MTHFTHTKHTSTLWPQIEDRVLVYDPRITQVTIERIGSLGEDNQYWAFNLDQPTKDMDCWDIFLDSNGEEISARKPDEEIPKDGYLIARLNLQALGVKGRFLRRRGKLQKLKVLRPNSGSQPLLPG</sequence>
<name>A0ACC0DE25_9PEZI</name>
<evidence type="ECO:0000313" key="2">
    <source>
        <dbReference type="Proteomes" id="UP001497680"/>
    </source>
</evidence>
<protein>
    <submittedName>
        <fullName evidence="1">Uncharacterized protein</fullName>
    </submittedName>
</protein>
<dbReference type="Proteomes" id="UP001497680">
    <property type="component" value="Unassembled WGS sequence"/>
</dbReference>
<keyword evidence="2" id="KW-1185">Reference proteome</keyword>
<accession>A0ACC0DE25</accession>
<reference evidence="1 2" key="1">
    <citation type="journal article" date="2022" name="New Phytol.">
        <title>Ecological generalism drives hyperdiversity of secondary metabolite gene clusters in xylarialean endophytes.</title>
        <authorList>
            <person name="Franco M.E.E."/>
            <person name="Wisecaver J.H."/>
            <person name="Arnold A.E."/>
            <person name="Ju Y.M."/>
            <person name="Slot J.C."/>
            <person name="Ahrendt S."/>
            <person name="Moore L.P."/>
            <person name="Eastman K.E."/>
            <person name="Scott K."/>
            <person name="Konkel Z."/>
            <person name="Mondo S.J."/>
            <person name="Kuo A."/>
            <person name="Hayes R.D."/>
            <person name="Haridas S."/>
            <person name="Andreopoulos B."/>
            <person name="Riley R."/>
            <person name="LaButti K."/>
            <person name="Pangilinan J."/>
            <person name="Lipzen A."/>
            <person name="Amirebrahimi M."/>
            <person name="Yan J."/>
            <person name="Adam C."/>
            <person name="Keymanesh K."/>
            <person name="Ng V."/>
            <person name="Louie K."/>
            <person name="Northen T."/>
            <person name="Drula E."/>
            <person name="Henrissat B."/>
            <person name="Hsieh H.M."/>
            <person name="Youens-Clark K."/>
            <person name="Lutzoni F."/>
            <person name="Miadlikowska J."/>
            <person name="Eastwood D.C."/>
            <person name="Hamelin R.C."/>
            <person name="Grigoriev I.V."/>
            <person name="U'Ren J.M."/>
        </authorList>
    </citation>
    <scope>NUCLEOTIDE SEQUENCE [LARGE SCALE GENOMIC DNA]</scope>
    <source>
        <strain evidence="1 2">ER1909</strain>
    </source>
</reference>
<gene>
    <name evidence="1" type="ORF">F4821DRAFT_228237</name>
</gene>
<proteinExistence type="predicted"/>
<dbReference type="EMBL" id="MU394289">
    <property type="protein sequence ID" value="KAI6090918.1"/>
    <property type="molecule type" value="Genomic_DNA"/>
</dbReference>
<evidence type="ECO:0000313" key="1">
    <source>
        <dbReference type="EMBL" id="KAI6090918.1"/>
    </source>
</evidence>